<proteinExistence type="predicted"/>
<dbReference type="NCBIfam" id="TIGR02595">
    <property type="entry name" value="PEP_CTERM"/>
    <property type="match status" value="1"/>
</dbReference>
<dbReference type="RefSeq" id="WP_075078236.1">
    <property type="nucleotide sequence ID" value="NZ_BDCO01000002.1"/>
</dbReference>
<accession>A0A146G3J5</accession>
<comment type="caution">
    <text evidence="2">The sequence shown here is derived from an EMBL/GenBank/DDBJ whole genome shotgun (WGS) entry which is preliminary data.</text>
</comment>
<sequence length="262" mass="27296">MKKTPGTPRFRALLATVTLSLGFLFASNLEAQLLLSMDFNSKPSGGSASPTEAGYNGIAINDANFTGPFTTSFSGLSTSLSSGTVGLTIAAGTSLSATGTLLSRDRSTTTADNGSFTYQALYRDFIISKDTTTGLPKMTIGLSGLNASTEYLVTFYAYDNNNSGAISLQNTTGTGSQSGSISWTAGYAFNGANANENAKFSTTLRVQTDTLGNLTFLNTTTSGAGFQSILNGIQVTAVPEPTAIALVIAGCGILFLRRRHRH</sequence>
<gene>
    <name evidence="2" type="ORF">TSACC_2797</name>
</gene>
<keyword evidence="1" id="KW-0812">Transmembrane</keyword>
<dbReference type="Proteomes" id="UP000076023">
    <property type="component" value="Unassembled WGS sequence"/>
</dbReference>
<keyword evidence="3" id="KW-1185">Reference proteome</keyword>
<evidence type="ECO:0000313" key="2">
    <source>
        <dbReference type="EMBL" id="GAT32399.1"/>
    </source>
</evidence>
<reference evidence="3" key="1">
    <citation type="journal article" date="2017" name="Genome Announc.">
        <title>Draft Genome Sequence of Terrimicrobium sacchariphilum NM-5T, a Facultative Anaerobic Soil Bacterium of the Class Spartobacteria.</title>
        <authorList>
            <person name="Qiu Y.L."/>
            <person name="Tourlousse D.M."/>
            <person name="Matsuura N."/>
            <person name="Ohashi A."/>
            <person name="Sekiguchi Y."/>
        </authorList>
    </citation>
    <scope>NUCLEOTIDE SEQUENCE [LARGE SCALE GENOMIC DNA]</scope>
    <source>
        <strain evidence="3">NM-5</strain>
    </source>
</reference>
<dbReference type="InterPro" id="IPR013424">
    <property type="entry name" value="Ice-binding_C"/>
</dbReference>
<dbReference type="InParanoid" id="A0A146G3J5"/>
<protein>
    <submittedName>
        <fullName evidence="2">PEP-CTERM protein-sorting domain-containing protein</fullName>
    </submittedName>
</protein>
<keyword evidence="1" id="KW-0472">Membrane</keyword>
<dbReference type="EMBL" id="BDCO01000002">
    <property type="protein sequence ID" value="GAT32399.1"/>
    <property type="molecule type" value="Genomic_DNA"/>
</dbReference>
<dbReference type="AlphaFoldDB" id="A0A146G3J5"/>
<organism evidence="2 3">
    <name type="scientific">Terrimicrobium sacchariphilum</name>
    <dbReference type="NCBI Taxonomy" id="690879"/>
    <lineage>
        <taxon>Bacteria</taxon>
        <taxon>Pseudomonadati</taxon>
        <taxon>Verrucomicrobiota</taxon>
        <taxon>Terrimicrobiia</taxon>
        <taxon>Terrimicrobiales</taxon>
        <taxon>Terrimicrobiaceae</taxon>
        <taxon>Terrimicrobium</taxon>
    </lineage>
</organism>
<keyword evidence="1" id="KW-1133">Transmembrane helix</keyword>
<dbReference type="STRING" id="690879.TSACC_2797"/>
<feature type="transmembrane region" description="Helical" evidence="1">
    <location>
        <begin position="237"/>
        <end position="256"/>
    </location>
</feature>
<evidence type="ECO:0000256" key="1">
    <source>
        <dbReference type="SAM" id="Phobius"/>
    </source>
</evidence>
<name>A0A146G3J5_TERSA</name>
<evidence type="ECO:0000313" key="3">
    <source>
        <dbReference type="Proteomes" id="UP000076023"/>
    </source>
</evidence>